<protein>
    <recommendedName>
        <fullName evidence="3">Serpin domain-containing protein</fullName>
    </recommendedName>
</protein>
<dbReference type="SMART" id="SM00093">
    <property type="entry name" value="SERPIN"/>
    <property type="match status" value="2"/>
</dbReference>
<feature type="domain" description="Serpin" evidence="3">
    <location>
        <begin position="362"/>
        <end position="701"/>
    </location>
</feature>
<dbReference type="InterPro" id="IPR023795">
    <property type="entry name" value="Serpin_CS"/>
</dbReference>
<dbReference type="GO" id="GO:0004867">
    <property type="term" value="F:serine-type endopeptidase inhibitor activity"/>
    <property type="evidence" value="ECO:0007669"/>
    <property type="project" value="InterPro"/>
</dbReference>
<dbReference type="InterPro" id="IPR023796">
    <property type="entry name" value="Serpin_dom"/>
</dbReference>
<dbReference type="RefSeq" id="XP_009171196.1">
    <property type="nucleotide sequence ID" value="XM_009172932.1"/>
</dbReference>
<comment type="similarity">
    <text evidence="1 2">Belongs to the serpin family.</text>
</comment>
<dbReference type="SUPFAM" id="SSF56574">
    <property type="entry name" value="Serpins"/>
    <property type="match status" value="2"/>
</dbReference>
<organism evidence="4 5">
    <name type="scientific">Opisthorchis viverrini</name>
    <name type="common">Southeast Asian liver fluke</name>
    <dbReference type="NCBI Taxonomy" id="6198"/>
    <lineage>
        <taxon>Eukaryota</taxon>
        <taxon>Metazoa</taxon>
        <taxon>Spiralia</taxon>
        <taxon>Lophotrochozoa</taxon>
        <taxon>Platyhelminthes</taxon>
        <taxon>Trematoda</taxon>
        <taxon>Digenea</taxon>
        <taxon>Opisthorchiida</taxon>
        <taxon>Opisthorchiata</taxon>
        <taxon>Opisthorchiidae</taxon>
        <taxon>Opisthorchis</taxon>
    </lineage>
</organism>
<dbReference type="Gene3D" id="2.30.39.10">
    <property type="entry name" value="Alpha-1-antitrypsin, domain 1"/>
    <property type="match status" value="2"/>
</dbReference>
<evidence type="ECO:0000259" key="3">
    <source>
        <dbReference type="SMART" id="SM00093"/>
    </source>
</evidence>
<dbReference type="EMBL" id="KL596788">
    <property type="protein sequence ID" value="KER25076.1"/>
    <property type="molecule type" value="Genomic_DNA"/>
</dbReference>
<dbReference type="Pfam" id="PF00079">
    <property type="entry name" value="Serpin"/>
    <property type="match status" value="3"/>
</dbReference>
<evidence type="ECO:0000313" key="5">
    <source>
        <dbReference type="Proteomes" id="UP000054324"/>
    </source>
</evidence>
<keyword evidence="5" id="KW-1185">Reference proteome</keyword>
<accession>A0A074ZCS0</accession>
<reference evidence="4 5" key="1">
    <citation type="submission" date="2013-11" db="EMBL/GenBank/DDBJ databases">
        <title>Opisthorchis viverrini - life in the bile duct.</title>
        <authorList>
            <person name="Young N.D."/>
            <person name="Nagarajan N."/>
            <person name="Lin S.J."/>
            <person name="Korhonen P.K."/>
            <person name="Jex A.R."/>
            <person name="Hall R.S."/>
            <person name="Safavi-Hemami H."/>
            <person name="Kaewkong W."/>
            <person name="Bertrand D."/>
            <person name="Gao S."/>
            <person name="Seet Q."/>
            <person name="Wongkham S."/>
            <person name="Teh B.T."/>
            <person name="Wongkham C."/>
            <person name="Intapan P.M."/>
            <person name="Maleewong W."/>
            <person name="Yang X."/>
            <person name="Hu M."/>
            <person name="Wang Z."/>
            <person name="Hofmann A."/>
            <person name="Sternberg P.W."/>
            <person name="Tan P."/>
            <person name="Wang J."/>
            <person name="Gasser R.B."/>
        </authorList>
    </citation>
    <scope>NUCLEOTIDE SEQUENCE [LARGE SCALE GENOMIC DNA]</scope>
</reference>
<dbReference type="AlphaFoldDB" id="A0A074ZCS0"/>
<dbReference type="InterPro" id="IPR042178">
    <property type="entry name" value="Serpin_sf_1"/>
</dbReference>
<dbReference type="GO" id="GO:0005615">
    <property type="term" value="C:extracellular space"/>
    <property type="evidence" value="ECO:0007669"/>
    <property type="project" value="InterPro"/>
</dbReference>
<evidence type="ECO:0000256" key="2">
    <source>
        <dbReference type="RuleBase" id="RU000411"/>
    </source>
</evidence>
<gene>
    <name evidence="4" type="ORF">T265_14285</name>
</gene>
<dbReference type="CTD" id="20328451"/>
<dbReference type="InterPro" id="IPR036186">
    <property type="entry name" value="Serpin_sf"/>
</dbReference>
<name>A0A074ZCS0_OPIVI</name>
<evidence type="ECO:0000256" key="1">
    <source>
        <dbReference type="ARBA" id="ARBA00009500"/>
    </source>
</evidence>
<dbReference type="GeneID" id="20328451"/>
<proteinExistence type="inferred from homology"/>
<dbReference type="PROSITE" id="PS00284">
    <property type="entry name" value="SERPIN"/>
    <property type="match status" value="1"/>
</dbReference>
<dbReference type="PANTHER" id="PTHR11461:SF211">
    <property type="entry name" value="GH10112P-RELATED"/>
    <property type="match status" value="1"/>
</dbReference>
<dbReference type="Proteomes" id="UP000054324">
    <property type="component" value="Unassembled WGS sequence"/>
</dbReference>
<dbReference type="PANTHER" id="PTHR11461">
    <property type="entry name" value="SERINE PROTEASE INHIBITOR, SERPIN"/>
    <property type="match status" value="1"/>
</dbReference>
<feature type="domain" description="Serpin" evidence="3">
    <location>
        <begin position="21"/>
        <end position="356"/>
    </location>
</feature>
<dbReference type="InterPro" id="IPR000215">
    <property type="entry name" value="Serpin_fam"/>
</dbReference>
<evidence type="ECO:0000313" key="4">
    <source>
        <dbReference type="EMBL" id="KER25076.1"/>
    </source>
</evidence>
<sequence length="704" mass="79977">MQAKEMEDVLQFKEGLTEFATDVYEKIIKLQAENLTNSVFSPMSIYCASLLVMAGADGETLQEMQQVLHIPPKLRSNAVHQSYGPIISKYFEASTDVDLNLANRLFLLHSIDIRPEYSALVAKCYKASVELICGLPDLEAKRRHINAWVAKNTKNKIEEMLPLKFLDEDTIFLLINALYFRGSWDHQFAKEQTQESDFHCLNGESMKVQMMYRESSFYLTDLAELDCMAMKLPFRRSDSQCEWALLILLPHETAGLPKLLSRLQAPGKWASPLRSPFQMEEAHLFLPKFKLADQPMIDLKPILYDCGMKKLFDGGDLSRLWQPCSSLTDAYHKAVLETRHTMQAKEMEDVLQFKEGLTEFATDVYEKIIKLQAENLTNSVFSPMSIYCASLLVMAGADGETLQQMQQVLHIPPKLRSDAVHQSYGPIISNARIATCYKALVELLTELPNVEAKRCHINAWVAENTKDKIRDLLPPSFLDQNSKSLLINALYFRGSWDHQFDKKQTQESDFHCLNGESMKVQMMYRKSTFYLADLAELDCMAIKLPFRRSDSQSEWALLILLPHETAGLPKLLSRLQAPGQLASALRSPFHMEEAHLFLPKFKLSDQPMIDLKPILCECGMKKLFDGGDLSRMWQSRLSVTDAYHKAVLELDEEGVTAAAATLFTVCASFQLLQTISVDHPFFFALVCDSTMPVFVGHVVTPKFD</sequence>
<dbReference type="KEGG" id="ovi:T265_14285"/>
<dbReference type="OrthoDB" id="671595at2759"/>
<dbReference type="Gene3D" id="3.30.497.10">
    <property type="entry name" value="Antithrombin, subunit I, domain 2"/>
    <property type="match status" value="3"/>
</dbReference>
<dbReference type="InterPro" id="IPR042185">
    <property type="entry name" value="Serpin_sf_2"/>
</dbReference>